<name>F6BB77_METIK</name>
<comment type="function">
    <text evidence="8">Part of ribonuclease P, a protein complex that generates mature tRNA molecules by cleaving their 5'-ends.</text>
</comment>
<proteinExistence type="inferred from homology"/>
<keyword evidence="4 8" id="KW-0479">Metal-binding</keyword>
<feature type="binding site" evidence="8">
    <location>
        <position position="96"/>
    </location>
    <ligand>
        <name>Zn(2+)</name>
        <dbReference type="ChEBI" id="CHEBI:29105"/>
    </ligand>
</feature>
<dbReference type="HOGENOM" id="CLU_079140_3_1_2"/>
<dbReference type="Pfam" id="PF04032">
    <property type="entry name" value="Rpr2"/>
    <property type="match status" value="1"/>
</dbReference>
<dbReference type="InterPro" id="IPR016432">
    <property type="entry name" value="RNP4"/>
</dbReference>
<keyword evidence="3 8" id="KW-0540">Nuclease</keyword>
<organism evidence="10">
    <name type="scientific">Methanotorris igneus (strain DSM 5666 / JCM 11834 / Kol 5)</name>
    <dbReference type="NCBI Taxonomy" id="880724"/>
    <lineage>
        <taxon>Archaea</taxon>
        <taxon>Methanobacteriati</taxon>
        <taxon>Methanobacteriota</taxon>
        <taxon>Methanomada group</taxon>
        <taxon>Methanococci</taxon>
        <taxon>Methanococcales</taxon>
        <taxon>Methanocaldococcaceae</taxon>
        <taxon>Methanotorris</taxon>
    </lineage>
</organism>
<dbReference type="EC" id="3.1.26.5" evidence="8"/>
<evidence type="ECO:0000256" key="3">
    <source>
        <dbReference type="ARBA" id="ARBA00022722"/>
    </source>
</evidence>
<dbReference type="HAMAP" id="MF_00757">
    <property type="entry name" value="RNase_P_4"/>
    <property type="match status" value="1"/>
</dbReference>
<keyword evidence="7 8" id="KW-0862">Zinc</keyword>
<evidence type="ECO:0000256" key="4">
    <source>
        <dbReference type="ARBA" id="ARBA00022723"/>
    </source>
</evidence>
<evidence type="ECO:0000256" key="2">
    <source>
        <dbReference type="ARBA" id="ARBA00022694"/>
    </source>
</evidence>
<comment type="similarity">
    <text evidence="8">Belongs to the eukaryotic/archaeal RNase P protein component 4 family.</text>
</comment>
<dbReference type="GO" id="GO:0030677">
    <property type="term" value="C:ribonuclease P complex"/>
    <property type="evidence" value="ECO:0007669"/>
    <property type="project" value="UniProtKB-UniRule"/>
</dbReference>
<evidence type="ECO:0000256" key="5">
    <source>
        <dbReference type="ARBA" id="ARBA00022759"/>
    </source>
</evidence>
<dbReference type="AlphaFoldDB" id="F6BB77"/>
<reference evidence="9 10" key="1">
    <citation type="submission" date="2011-05" db="EMBL/GenBank/DDBJ databases">
        <title>Complete sequence of Methanotorris igneus Kol 5.</title>
        <authorList>
            <consortium name="US DOE Joint Genome Institute"/>
            <person name="Lucas S."/>
            <person name="Han J."/>
            <person name="Lapidus A."/>
            <person name="Cheng J.-F."/>
            <person name="Goodwin L."/>
            <person name="Pitluck S."/>
            <person name="Peters L."/>
            <person name="Mikhailova N."/>
            <person name="Chertkov O."/>
            <person name="Han C."/>
            <person name="Tapia R."/>
            <person name="Land M."/>
            <person name="Hauser L."/>
            <person name="Kyrpides N."/>
            <person name="Ivanova N."/>
            <person name="Pagani I."/>
            <person name="Sieprawska-Lupa M."/>
            <person name="Whitman W."/>
            <person name="Woyke T."/>
        </authorList>
    </citation>
    <scope>NUCLEOTIDE SEQUENCE [LARGE SCALE GENOMIC DNA]</scope>
    <source>
        <strain evidence="10">DSM 5666 / JCM 11834 / Kol 5</strain>
    </source>
</reference>
<evidence type="ECO:0000256" key="8">
    <source>
        <dbReference type="HAMAP-Rule" id="MF_00757"/>
    </source>
</evidence>
<dbReference type="GeneID" id="10643243"/>
<evidence type="ECO:0000313" key="10">
    <source>
        <dbReference type="Proteomes" id="UP000009227"/>
    </source>
</evidence>
<dbReference type="STRING" id="880724.Metig_0406"/>
<feature type="binding site" evidence="8">
    <location>
        <position position="93"/>
    </location>
    <ligand>
        <name>Zn(2+)</name>
        <dbReference type="ChEBI" id="CHEBI:29105"/>
    </ligand>
</feature>
<evidence type="ECO:0000313" key="9">
    <source>
        <dbReference type="EMBL" id="AEF95962.1"/>
    </source>
</evidence>
<dbReference type="EMBL" id="CP002737">
    <property type="protein sequence ID" value="AEF95962.1"/>
    <property type="molecule type" value="Genomic_DNA"/>
</dbReference>
<keyword evidence="2 8" id="KW-0819">tRNA processing</keyword>
<dbReference type="RefSeq" id="WP_013798571.1">
    <property type="nucleotide sequence ID" value="NC_015562.1"/>
</dbReference>
<dbReference type="PIRSF" id="PIRSF004878">
    <property type="entry name" value="RNase_P_4"/>
    <property type="match status" value="1"/>
</dbReference>
<keyword evidence="10" id="KW-1185">Reference proteome</keyword>
<comment type="cofactor">
    <cofactor evidence="8">
        <name>Zn(2+)</name>
        <dbReference type="ChEBI" id="CHEBI:29105"/>
    </cofactor>
    <text evidence="8">Binds 1 zinc ion per subunit.</text>
</comment>
<keyword evidence="6 8" id="KW-0378">Hydrolase</keyword>
<evidence type="ECO:0000256" key="7">
    <source>
        <dbReference type="ARBA" id="ARBA00022833"/>
    </source>
</evidence>
<comment type="subcellular location">
    <subcellularLocation>
        <location evidence="8">Cytoplasm</location>
    </subcellularLocation>
</comment>
<dbReference type="PANTHER" id="PTHR14742">
    <property type="entry name" value="RIBONUCLEASE P SUBUNIT P21"/>
    <property type="match status" value="1"/>
</dbReference>
<dbReference type="GO" id="GO:0004526">
    <property type="term" value="F:ribonuclease P activity"/>
    <property type="evidence" value="ECO:0007669"/>
    <property type="project" value="UniProtKB-UniRule"/>
</dbReference>
<dbReference type="GO" id="GO:0008270">
    <property type="term" value="F:zinc ion binding"/>
    <property type="evidence" value="ECO:0007669"/>
    <property type="project" value="UniProtKB-UniRule"/>
</dbReference>
<sequence length="124" mass="15262">MKYRRMLKRAKKIALERIEILMNLAEEEAKKGNWKRVKRYVSLARRIAMKVRVRFPKKWKRRICRKCNTLLVYGKNARVRVKSRRYPHVVITCLECGRIYRIPMIREKKEKMQKKRISNNIFRL</sequence>
<comment type="subunit">
    <text evidence="8">Consists of a catalytic RNA component and at least 4-5 protein subunits.</text>
</comment>
<accession>F6BB77</accession>
<dbReference type="Gene3D" id="1.20.5.420">
    <property type="entry name" value="Immunoglobulin FC, subunit C"/>
    <property type="match status" value="1"/>
</dbReference>
<dbReference type="InterPro" id="IPR007175">
    <property type="entry name" value="Rpr2/Snm1/Rpp21"/>
</dbReference>
<dbReference type="GO" id="GO:0005737">
    <property type="term" value="C:cytoplasm"/>
    <property type="evidence" value="ECO:0007669"/>
    <property type="project" value="UniProtKB-SubCell"/>
</dbReference>
<feature type="binding site" evidence="8">
    <location>
        <position position="64"/>
    </location>
    <ligand>
        <name>Zn(2+)</name>
        <dbReference type="ChEBI" id="CHEBI:29105"/>
    </ligand>
</feature>
<dbReference type="Gene3D" id="6.20.50.20">
    <property type="match status" value="1"/>
</dbReference>
<evidence type="ECO:0000256" key="6">
    <source>
        <dbReference type="ARBA" id="ARBA00022801"/>
    </source>
</evidence>
<dbReference type="OrthoDB" id="10058at2157"/>
<dbReference type="Proteomes" id="UP000009227">
    <property type="component" value="Chromosome"/>
</dbReference>
<evidence type="ECO:0000256" key="1">
    <source>
        <dbReference type="ARBA" id="ARBA00022490"/>
    </source>
</evidence>
<keyword evidence="1 8" id="KW-0963">Cytoplasm</keyword>
<feature type="binding site" evidence="8">
    <location>
        <position position="67"/>
    </location>
    <ligand>
        <name>Zn(2+)</name>
        <dbReference type="ChEBI" id="CHEBI:29105"/>
    </ligand>
</feature>
<gene>
    <name evidence="8" type="primary">rnp4</name>
    <name evidence="9" type="ordered locus">Metig_0406</name>
</gene>
<dbReference type="GO" id="GO:0001682">
    <property type="term" value="P:tRNA 5'-leader removal"/>
    <property type="evidence" value="ECO:0007669"/>
    <property type="project" value="UniProtKB-UniRule"/>
</dbReference>
<dbReference type="PANTHER" id="PTHR14742:SF0">
    <property type="entry name" value="RIBONUCLEASE P PROTEIN SUBUNIT P21"/>
    <property type="match status" value="1"/>
</dbReference>
<protein>
    <recommendedName>
        <fullName evidence="8">Ribonuclease P protein component 4</fullName>
        <shortName evidence="8">RNase P component 4</shortName>
        <ecNumber evidence="8">3.1.26.5</ecNumber>
    </recommendedName>
    <alternativeName>
        <fullName evidence="8">Rpp21</fullName>
    </alternativeName>
</protein>
<keyword evidence="5 8" id="KW-0255">Endonuclease</keyword>
<comment type="catalytic activity">
    <reaction evidence="8">
        <text>Endonucleolytic cleavage of RNA, removing 5'-extranucleotides from tRNA precursor.</text>
        <dbReference type="EC" id="3.1.26.5"/>
    </reaction>
</comment>
<dbReference type="KEGG" id="mig:Metig_0406"/>